<dbReference type="KEGG" id="bpm:BURPS1710b_1785"/>
<dbReference type="InterPro" id="IPR052358">
    <property type="entry name" value="Aro_Compnd_Degr_Hydrolases"/>
</dbReference>
<sequence>MVPARDARARYPAVATRGPDPRGRALDAERRNGLPSFRGFFMDQASNDPAVETTGRPFATRTYEARKAHEAREAHDKRAPLVDAWYGSGAAPIEAVDSHAHVFLRSLPRIPSARHSPEYDATLESYVAHLSACGITHAVLVQPSFLGTDNHFFVDALARYPQRFRGIAVVNPCTAEDEFARLEATDVVGIRLNLVGLPIPDFTAPRWRALLARANALGWHVEVHRRAADLPAIIPALLDQSCRVVVDHFGRPAPHLGTLDPGFRFLLSIAGTGQVWVKLSAAYRNIGSGDGTAFGTRAARALLGAFAPNRLVWGSDWPHTQHRDRTDYQTTRSALDDWVPDPSLRRIILCDSARALFRFDRQTPARDT</sequence>
<dbReference type="InterPro" id="IPR006680">
    <property type="entry name" value="Amidohydro-rel"/>
</dbReference>
<dbReference type="HOGENOM" id="CLU_064039_2_0_4"/>
<dbReference type="PANTHER" id="PTHR35563">
    <property type="entry name" value="BARREL METAL-DEPENDENT HYDROLASE, PUTATIVE (AFU_ORTHOLOGUE AFUA_1G16240)-RELATED"/>
    <property type="match status" value="1"/>
</dbReference>
<proteinExistence type="predicted"/>
<protein>
    <submittedName>
        <fullName evidence="4">Hydrolase</fullName>
    </submittedName>
</protein>
<reference evidence="4 5" key="1">
    <citation type="submission" date="2005-09" db="EMBL/GenBank/DDBJ databases">
        <authorList>
            <person name="Woods D.E."/>
            <person name="Nierman W.C."/>
        </authorList>
    </citation>
    <scope>NUCLEOTIDE SEQUENCE [LARGE SCALE GENOMIC DNA]</scope>
    <source>
        <strain evidence="4 5">1710b</strain>
    </source>
</reference>
<dbReference type="EnsemblBacteria" id="ABA50794">
    <property type="protein sequence ID" value="ABA50794"/>
    <property type="gene ID" value="BURPS1710b_1785"/>
</dbReference>
<dbReference type="PANTHER" id="PTHR35563:SF2">
    <property type="entry name" value="BARREL METAL-DEPENDENT HYDROLASE, PUTATIVE (AFU_ORTHOLOGUE AFUA_1G16240)-RELATED"/>
    <property type="match status" value="1"/>
</dbReference>
<organism evidence="4 5">
    <name type="scientific">Burkholderia pseudomallei (strain 1710b)</name>
    <dbReference type="NCBI Taxonomy" id="320372"/>
    <lineage>
        <taxon>Bacteria</taxon>
        <taxon>Pseudomonadati</taxon>
        <taxon>Pseudomonadota</taxon>
        <taxon>Betaproteobacteria</taxon>
        <taxon>Burkholderiales</taxon>
        <taxon>Burkholderiaceae</taxon>
        <taxon>Burkholderia</taxon>
        <taxon>pseudomallei group</taxon>
    </lineage>
</organism>
<keyword evidence="1" id="KW-0963">Cytoplasm</keyword>
<keyword evidence="4" id="KW-0378">Hydrolase</keyword>
<accession>Q3JTB7</accession>
<dbReference type="AlphaFoldDB" id="Q3JTB7"/>
<feature type="region of interest" description="Disordered" evidence="2">
    <location>
        <begin position="1"/>
        <end position="27"/>
    </location>
</feature>
<evidence type="ECO:0000313" key="4">
    <source>
        <dbReference type="EMBL" id="ABA50794.1"/>
    </source>
</evidence>
<gene>
    <name evidence="4" type="ordered locus">BURPS1710b_1785</name>
</gene>
<dbReference type="Gene3D" id="3.20.20.140">
    <property type="entry name" value="Metal-dependent hydrolases"/>
    <property type="match status" value="1"/>
</dbReference>
<dbReference type="GO" id="GO:0016787">
    <property type="term" value="F:hydrolase activity"/>
    <property type="evidence" value="ECO:0007669"/>
    <property type="project" value="UniProtKB-KW"/>
</dbReference>
<dbReference type="EMBL" id="CP000124">
    <property type="protein sequence ID" value="ABA50794.1"/>
    <property type="molecule type" value="Genomic_DNA"/>
</dbReference>
<evidence type="ECO:0000259" key="3">
    <source>
        <dbReference type="Pfam" id="PF04909"/>
    </source>
</evidence>
<evidence type="ECO:0000256" key="2">
    <source>
        <dbReference type="SAM" id="MobiDB-lite"/>
    </source>
</evidence>
<dbReference type="SUPFAM" id="SSF51556">
    <property type="entry name" value="Metallo-dependent hydrolases"/>
    <property type="match status" value="1"/>
</dbReference>
<dbReference type="Pfam" id="PF04909">
    <property type="entry name" value="Amidohydro_2"/>
    <property type="match status" value="1"/>
</dbReference>
<name>Q3JTB7_BURP1</name>
<evidence type="ECO:0000313" key="5">
    <source>
        <dbReference type="Proteomes" id="UP000002700"/>
    </source>
</evidence>
<dbReference type="InterPro" id="IPR032466">
    <property type="entry name" value="Metal_Hydrolase"/>
</dbReference>
<feature type="domain" description="Amidohydrolase-related" evidence="3">
    <location>
        <begin position="96"/>
        <end position="359"/>
    </location>
</feature>
<evidence type="ECO:0000256" key="1">
    <source>
        <dbReference type="ARBA" id="ARBA00022490"/>
    </source>
</evidence>
<dbReference type="Proteomes" id="UP000002700">
    <property type="component" value="Chromosome I"/>
</dbReference>